<keyword evidence="8" id="KW-1185">Reference proteome</keyword>
<evidence type="ECO:0000256" key="5">
    <source>
        <dbReference type="ARBA" id="ARBA00023136"/>
    </source>
</evidence>
<evidence type="ECO:0000256" key="2">
    <source>
        <dbReference type="ARBA" id="ARBA00022475"/>
    </source>
</evidence>
<protein>
    <submittedName>
        <fullName evidence="7">Cobalt ABC transporter, inner membrane subunit CbiQ</fullName>
    </submittedName>
</protein>
<dbReference type="PANTHER" id="PTHR34857">
    <property type="entry name" value="SLL0384 PROTEIN"/>
    <property type="match status" value="1"/>
</dbReference>
<feature type="transmembrane region" description="Helical" evidence="6">
    <location>
        <begin position="229"/>
        <end position="245"/>
    </location>
</feature>
<feature type="transmembrane region" description="Helical" evidence="6">
    <location>
        <begin position="114"/>
        <end position="134"/>
    </location>
</feature>
<dbReference type="eggNOG" id="COG0619">
    <property type="taxonomic scope" value="Bacteria"/>
</dbReference>
<reference evidence="7 8" key="1">
    <citation type="journal article" date="2011" name="Stand. Genomic Sci.">
        <title>Complete genome sequence of the thermophilic sulfur-reducer Desulfurobacterium thermolithotrophum type strain (BSA(T)) from a deep-sea hydrothermal vent.</title>
        <authorList>
            <person name="Goker M."/>
            <person name="Daligault H."/>
            <person name="Mwirichia R."/>
            <person name="Lapidus A."/>
            <person name="Lucas S."/>
            <person name="Deshpande S."/>
            <person name="Pagani I."/>
            <person name="Tapia R."/>
            <person name="Cheng J.F."/>
            <person name="Goodwin L."/>
            <person name="Pitluck S."/>
            <person name="Liolios K."/>
            <person name="Ivanova N."/>
            <person name="Mavromatis K."/>
            <person name="Mikhailova N."/>
            <person name="Pati A."/>
            <person name="Chen A."/>
            <person name="Palaniappan K."/>
            <person name="Han C."/>
            <person name="Land M."/>
            <person name="Hauser L."/>
            <person name="Pan C."/>
            <person name="Brambilla E.M."/>
            <person name="Rohde M."/>
            <person name="Spring S."/>
            <person name="Sikorski J."/>
            <person name="Wirth R."/>
            <person name="Detter J.C."/>
            <person name="Woyke T."/>
            <person name="Bristow J."/>
            <person name="Eisen J.A."/>
            <person name="Markowitz V."/>
            <person name="Hugenholtz P."/>
            <person name="Kyrpides N.C."/>
            <person name="Klenk H.P."/>
        </authorList>
    </citation>
    <scope>NUCLEOTIDE SEQUENCE [LARGE SCALE GENOMIC DNA]</scope>
    <source>
        <strain evidence="8">DSM 11699 / BSA</strain>
    </source>
</reference>
<dbReference type="EMBL" id="CP002543">
    <property type="protein sequence ID" value="ADY73691.1"/>
    <property type="molecule type" value="Genomic_DNA"/>
</dbReference>
<evidence type="ECO:0000256" key="6">
    <source>
        <dbReference type="SAM" id="Phobius"/>
    </source>
</evidence>
<dbReference type="OrthoDB" id="8585740at2"/>
<evidence type="ECO:0000256" key="4">
    <source>
        <dbReference type="ARBA" id="ARBA00022989"/>
    </source>
</evidence>
<keyword evidence="2" id="KW-1003">Cell membrane</keyword>
<dbReference type="GO" id="GO:0043190">
    <property type="term" value="C:ATP-binding cassette (ABC) transporter complex"/>
    <property type="evidence" value="ECO:0007669"/>
    <property type="project" value="InterPro"/>
</dbReference>
<reference evidence="8" key="2">
    <citation type="submission" date="2011-02" db="EMBL/GenBank/DDBJ databases">
        <title>The complete genome of Desulfurobacterium thermolithotrophum DSM 11699.</title>
        <authorList>
            <consortium name="US DOE Joint Genome Institute (JGI-PGF)"/>
            <person name="Lucas S."/>
            <person name="Copeland A."/>
            <person name="Lapidus A."/>
            <person name="Bruce D."/>
            <person name="Goodwin L."/>
            <person name="Pitluck S."/>
            <person name="Kyrpides N."/>
            <person name="Mavromatis K."/>
            <person name="Pagani I."/>
            <person name="Ivanova N."/>
            <person name="Mikhailova N."/>
            <person name="Daligault H."/>
            <person name="Detter J.C."/>
            <person name="Tapia R."/>
            <person name="Han C."/>
            <person name="Land M."/>
            <person name="Hauser L."/>
            <person name="Markowitz V."/>
            <person name="Cheng J.-F."/>
            <person name="Hugenholtz P."/>
            <person name="Woyke T."/>
            <person name="Wu D."/>
            <person name="Spring S."/>
            <person name="Brambilla E."/>
            <person name="Klenk H.-P."/>
            <person name="Eisen J.A."/>
        </authorList>
    </citation>
    <scope>NUCLEOTIDE SEQUENCE [LARGE SCALE GENOMIC DNA]</scope>
    <source>
        <strain evidence="8">DSM 11699 / BSA</strain>
    </source>
</reference>
<comment type="subcellular location">
    <subcellularLocation>
        <location evidence="1">Cell membrane</location>
        <topology evidence="1">Multi-pass membrane protein</topology>
    </subcellularLocation>
</comment>
<dbReference type="STRING" id="868864.Dester_1053"/>
<sequence length="247" mass="28704">MENKLSQRQTLLHEIDPRVKIIVFLLFAWGIALTPDFKEALLFIPFVGILLIVTGKDALKALKPLLFANTFLIFIVLSMIFTYESPNMLHFGFLSLSIDGLKYGLFLFLKSNEILILMLLLLSTSSVFSIFHALHHLKLPEQLTQLLFFTYRYIYTIKDEYNIMMKAAKCRGFKPKTSIFTYKTFAYILGNLLVRSYRKADKIYKAMLCRGFKGAFPVYSHFSFSTKDIIFALLSTMFFLVVELWKF</sequence>
<feature type="transmembrane region" description="Helical" evidence="6">
    <location>
        <begin position="40"/>
        <end position="59"/>
    </location>
</feature>
<dbReference type="CDD" id="cd16914">
    <property type="entry name" value="EcfT"/>
    <property type="match status" value="1"/>
</dbReference>
<keyword evidence="4 6" id="KW-1133">Transmembrane helix</keyword>
<name>F0S010_DESTD</name>
<dbReference type="PANTHER" id="PTHR34857:SF2">
    <property type="entry name" value="SLL0384 PROTEIN"/>
    <property type="match status" value="1"/>
</dbReference>
<proteinExistence type="predicted"/>
<dbReference type="Pfam" id="PF02361">
    <property type="entry name" value="CbiQ"/>
    <property type="match status" value="1"/>
</dbReference>
<feature type="transmembrane region" description="Helical" evidence="6">
    <location>
        <begin position="66"/>
        <end position="83"/>
    </location>
</feature>
<dbReference type="AlphaFoldDB" id="F0S010"/>
<dbReference type="Proteomes" id="UP000007102">
    <property type="component" value="Chromosome"/>
</dbReference>
<dbReference type="InterPro" id="IPR051611">
    <property type="entry name" value="ECF_transporter_component"/>
</dbReference>
<dbReference type="RefSeq" id="WP_013638643.1">
    <property type="nucleotide sequence ID" value="NC_015185.1"/>
</dbReference>
<evidence type="ECO:0000313" key="7">
    <source>
        <dbReference type="EMBL" id="ADY73691.1"/>
    </source>
</evidence>
<dbReference type="KEGG" id="dte:Dester_1053"/>
<keyword evidence="5 6" id="KW-0472">Membrane</keyword>
<dbReference type="InterPro" id="IPR003339">
    <property type="entry name" value="ABC/ECF_trnsptr_transmembrane"/>
</dbReference>
<dbReference type="NCBIfam" id="TIGR02454">
    <property type="entry name" value="ECF_T_CbiQ"/>
    <property type="match status" value="1"/>
</dbReference>
<evidence type="ECO:0000256" key="3">
    <source>
        <dbReference type="ARBA" id="ARBA00022692"/>
    </source>
</evidence>
<gene>
    <name evidence="7" type="ordered locus">Dester_1053</name>
</gene>
<dbReference type="InParanoid" id="F0S010"/>
<accession>F0S010</accession>
<feature type="transmembrane region" description="Helical" evidence="6">
    <location>
        <begin position="89"/>
        <end position="109"/>
    </location>
</feature>
<feature type="transmembrane region" description="Helical" evidence="6">
    <location>
        <begin position="18"/>
        <end position="34"/>
    </location>
</feature>
<organism evidence="7 8">
    <name type="scientific">Desulfurobacterium thermolithotrophum (strain DSM 11699 / BSA)</name>
    <dbReference type="NCBI Taxonomy" id="868864"/>
    <lineage>
        <taxon>Bacteria</taxon>
        <taxon>Pseudomonadati</taxon>
        <taxon>Aquificota</taxon>
        <taxon>Aquificia</taxon>
        <taxon>Desulfurobacteriales</taxon>
        <taxon>Desulfurobacteriaceae</taxon>
        <taxon>Desulfurobacterium</taxon>
    </lineage>
</organism>
<dbReference type="InterPro" id="IPR012809">
    <property type="entry name" value="ECF_CbiQ"/>
</dbReference>
<evidence type="ECO:0000313" key="8">
    <source>
        <dbReference type="Proteomes" id="UP000007102"/>
    </source>
</evidence>
<dbReference type="GO" id="GO:0006824">
    <property type="term" value="P:cobalt ion transport"/>
    <property type="evidence" value="ECO:0007669"/>
    <property type="project" value="InterPro"/>
</dbReference>
<dbReference type="HOGENOM" id="CLU_056469_1_1_0"/>
<keyword evidence="3 6" id="KW-0812">Transmembrane</keyword>
<evidence type="ECO:0000256" key="1">
    <source>
        <dbReference type="ARBA" id="ARBA00004651"/>
    </source>
</evidence>